<dbReference type="EMBL" id="ML179170">
    <property type="protein sequence ID" value="THU96705.1"/>
    <property type="molecule type" value="Genomic_DNA"/>
</dbReference>
<feature type="compositionally biased region" description="Low complexity" evidence="1">
    <location>
        <begin position="25"/>
        <end position="38"/>
    </location>
</feature>
<proteinExistence type="predicted"/>
<organism evidence="2 3">
    <name type="scientific">Dendrothele bispora (strain CBS 962.96)</name>
    <dbReference type="NCBI Taxonomy" id="1314807"/>
    <lineage>
        <taxon>Eukaryota</taxon>
        <taxon>Fungi</taxon>
        <taxon>Dikarya</taxon>
        <taxon>Basidiomycota</taxon>
        <taxon>Agaricomycotina</taxon>
        <taxon>Agaricomycetes</taxon>
        <taxon>Agaricomycetidae</taxon>
        <taxon>Agaricales</taxon>
        <taxon>Agaricales incertae sedis</taxon>
        <taxon>Dendrothele</taxon>
    </lineage>
</organism>
<name>A0A4V6T5F8_DENBC</name>
<evidence type="ECO:0000313" key="3">
    <source>
        <dbReference type="Proteomes" id="UP000297245"/>
    </source>
</evidence>
<keyword evidence="3" id="KW-1185">Reference proteome</keyword>
<dbReference type="AlphaFoldDB" id="A0A4V6T5F8"/>
<accession>A0A4V6T5F8</accession>
<evidence type="ECO:0000256" key="1">
    <source>
        <dbReference type="SAM" id="MobiDB-lite"/>
    </source>
</evidence>
<protein>
    <submittedName>
        <fullName evidence="2">Uncharacterized protein</fullName>
    </submittedName>
</protein>
<evidence type="ECO:0000313" key="2">
    <source>
        <dbReference type="EMBL" id="THU96705.1"/>
    </source>
</evidence>
<sequence length="189" mass="21025">MPLVVVLKTQGRAYSTHESSNAAVSTTPRFPSSSSTNPHRSTLYPHSPLLNTPMVSTVFASVPPYPSALPLSPPSSLPFLLRHLGYPMWDFPLFRMGLGKSQSSQWPMGCPPDYNGSWDFPILDLGPGISHYSYSEIGTSQLLLFVLGYPNSLTRDIPVLTPSWDIPAQMIFSFWDIPQNYHCWDIPTP</sequence>
<dbReference type="Proteomes" id="UP000297245">
    <property type="component" value="Unassembled WGS sequence"/>
</dbReference>
<reference evidence="2 3" key="1">
    <citation type="journal article" date="2019" name="Nat. Ecol. Evol.">
        <title>Megaphylogeny resolves global patterns of mushroom evolution.</title>
        <authorList>
            <person name="Varga T."/>
            <person name="Krizsan K."/>
            <person name="Foldi C."/>
            <person name="Dima B."/>
            <person name="Sanchez-Garcia M."/>
            <person name="Sanchez-Ramirez S."/>
            <person name="Szollosi G.J."/>
            <person name="Szarkandi J.G."/>
            <person name="Papp V."/>
            <person name="Albert L."/>
            <person name="Andreopoulos W."/>
            <person name="Angelini C."/>
            <person name="Antonin V."/>
            <person name="Barry K.W."/>
            <person name="Bougher N.L."/>
            <person name="Buchanan P."/>
            <person name="Buyck B."/>
            <person name="Bense V."/>
            <person name="Catcheside P."/>
            <person name="Chovatia M."/>
            <person name="Cooper J."/>
            <person name="Damon W."/>
            <person name="Desjardin D."/>
            <person name="Finy P."/>
            <person name="Geml J."/>
            <person name="Haridas S."/>
            <person name="Hughes K."/>
            <person name="Justo A."/>
            <person name="Karasinski D."/>
            <person name="Kautmanova I."/>
            <person name="Kiss B."/>
            <person name="Kocsube S."/>
            <person name="Kotiranta H."/>
            <person name="LaButti K.M."/>
            <person name="Lechner B.E."/>
            <person name="Liimatainen K."/>
            <person name="Lipzen A."/>
            <person name="Lukacs Z."/>
            <person name="Mihaltcheva S."/>
            <person name="Morgado L.N."/>
            <person name="Niskanen T."/>
            <person name="Noordeloos M.E."/>
            <person name="Ohm R.A."/>
            <person name="Ortiz-Santana B."/>
            <person name="Ovrebo C."/>
            <person name="Racz N."/>
            <person name="Riley R."/>
            <person name="Savchenko A."/>
            <person name="Shiryaev A."/>
            <person name="Soop K."/>
            <person name="Spirin V."/>
            <person name="Szebenyi C."/>
            <person name="Tomsovsky M."/>
            <person name="Tulloss R.E."/>
            <person name="Uehling J."/>
            <person name="Grigoriev I.V."/>
            <person name="Vagvolgyi C."/>
            <person name="Papp T."/>
            <person name="Martin F.M."/>
            <person name="Miettinen O."/>
            <person name="Hibbett D.S."/>
            <person name="Nagy L.G."/>
        </authorList>
    </citation>
    <scope>NUCLEOTIDE SEQUENCE [LARGE SCALE GENOMIC DNA]</scope>
    <source>
        <strain evidence="2 3">CBS 962.96</strain>
    </source>
</reference>
<feature type="region of interest" description="Disordered" evidence="1">
    <location>
        <begin position="16"/>
        <end position="42"/>
    </location>
</feature>
<gene>
    <name evidence="2" type="ORF">K435DRAFT_858267</name>
</gene>